<keyword evidence="2 5" id="KW-0812">Transmembrane</keyword>
<keyword evidence="6" id="KW-0732">Signal</keyword>
<dbReference type="InterPro" id="IPR046756">
    <property type="entry name" value="VAS1/VOA1_TM"/>
</dbReference>
<proteinExistence type="predicted"/>
<dbReference type="STRING" id="1230905.A0A1G4KEV9"/>
<evidence type="ECO:0000256" key="3">
    <source>
        <dbReference type="ARBA" id="ARBA00022989"/>
    </source>
</evidence>
<evidence type="ECO:0000256" key="1">
    <source>
        <dbReference type="ARBA" id="ARBA00004167"/>
    </source>
</evidence>
<dbReference type="GO" id="GO:0016020">
    <property type="term" value="C:membrane"/>
    <property type="evidence" value="ECO:0007669"/>
    <property type="project" value="UniProtKB-SubCell"/>
</dbReference>
<evidence type="ECO:0000259" key="7">
    <source>
        <dbReference type="Pfam" id="PF20520"/>
    </source>
</evidence>
<evidence type="ECO:0000256" key="5">
    <source>
        <dbReference type="SAM" id="Phobius"/>
    </source>
</evidence>
<sequence length="254" mass="27774">MLCRSLVAVLVVFLRVSAAITSYTSFGTSKYREAVSNGQATSLAQLAVISDAQEPLIVFQFLKFDLLGAIEQQKSQAGFLTELLHNTANFEILAQDELLKVPPAGGKQFVVAEIPAAPSELLYGNFQKSDNCIVFQFTNTDYDLARLDEFAEIAFVFLEEELSSADNFVFQLGAEKSFKAQARNQAESEAIGVSDPEGDSKPVLSSLWTDGLITCLLVTGLLIWILVIAISWITSLEISYGAFQKPSDPIKKTN</sequence>
<feature type="chain" id="PRO_5009236489" evidence="6">
    <location>
        <begin position="19"/>
        <end position="254"/>
    </location>
</feature>
<evidence type="ECO:0000256" key="4">
    <source>
        <dbReference type="ARBA" id="ARBA00023136"/>
    </source>
</evidence>
<gene>
    <name evidence="8" type="ORF">LAMI_0H05358G</name>
</gene>
<comment type="subcellular location">
    <subcellularLocation>
        <location evidence="1">Membrane</location>
        <topology evidence="1">Single-pass membrane protein</topology>
    </subcellularLocation>
</comment>
<dbReference type="Proteomes" id="UP000191024">
    <property type="component" value="Chromosome H"/>
</dbReference>
<feature type="domain" description="V-type proton ATPase subunit S1/VOA1 transmembrane" evidence="7">
    <location>
        <begin position="207"/>
        <end position="245"/>
    </location>
</feature>
<keyword evidence="4 5" id="KW-0472">Membrane</keyword>
<dbReference type="OrthoDB" id="9985059at2759"/>
<name>A0A1G4KEV9_9SACH</name>
<evidence type="ECO:0000313" key="8">
    <source>
        <dbReference type="EMBL" id="SCV03086.1"/>
    </source>
</evidence>
<dbReference type="EMBL" id="LT598468">
    <property type="protein sequence ID" value="SCV03086.1"/>
    <property type="molecule type" value="Genomic_DNA"/>
</dbReference>
<feature type="transmembrane region" description="Helical" evidence="5">
    <location>
        <begin position="211"/>
        <end position="233"/>
    </location>
</feature>
<evidence type="ECO:0000313" key="9">
    <source>
        <dbReference type="Proteomes" id="UP000191024"/>
    </source>
</evidence>
<evidence type="ECO:0000256" key="2">
    <source>
        <dbReference type="ARBA" id="ARBA00022692"/>
    </source>
</evidence>
<protein>
    <submittedName>
        <fullName evidence="8">LAMI_0H05358g1_1</fullName>
    </submittedName>
</protein>
<organism evidence="8 9">
    <name type="scientific">Lachancea mirantina</name>
    <dbReference type="NCBI Taxonomy" id="1230905"/>
    <lineage>
        <taxon>Eukaryota</taxon>
        <taxon>Fungi</taxon>
        <taxon>Dikarya</taxon>
        <taxon>Ascomycota</taxon>
        <taxon>Saccharomycotina</taxon>
        <taxon>Saccharomycetes</taxon>
        <taxon>Saccharomycetales</taxon>
        <taxon>Saccharomycetaceae</taxon>
        <taxon>Lachancea</taxon>
    </lineage>
</organism>
<evidence type="ECO:0000256" key="6">
    <source>
        <dbReference type="SAM" id="SignalP"/>
    </source>
</evidence>
<dbReference type="Pfam" id="PF20520">
    <property type="entry name" value="Ac45-VOA1_TM"/>
    <property type="match status" value="1"/>
</dbReference>
<keyword evidence="3 5" id="KW-1133">Transmembrane helix</keyword>
<reference evidence="9" key="1">
    <citation type="submission" date="2016-03" db="EMBL/GenBank/DDBJ databases">
        <authorList>
            <person name="Devillers H."/>
        </authorList>
    </citation>
    <scope>NUCLEOTIDE SEQUENCE [LARGE SCALE GENOMIC DNA]</scope>
</reference>
<feature type="signal peptide" evidence="6">
    <location>
        <begin position="1"/>
        <end position="18"/>
    </location>
</feature>
<dbReference type="AlphaFoldDB" id="A0A1G4KEV9"/>
<keyword evidence="9" id="KW-1185">Reference proteome</keyword>
<accession>A0A1G4KEV9</accession>